<dbReference type="EMBL" id="JBHMQV010000009">
    <property type="protein sequence ID" value="MFC0843683.1"/>
    <property type="molecule type" value="Genomic_DNA"/>
</dbReference>
<evidence type="ECO:0000313" key="6">
    <source>
        <dbReference type="Proteomes" id="UP001589887"/>
    </source>
</evidence>
<dbReference type="Proteomes" id="UP001589887">
    <property type="component" value="Unassembled WGS sequence"/>
</dbReference>
<keyword evidence="2" id="KW-0479">Metal-binding</keyword>
<dbReference type="PANTHER" id="PTHR35201:SF4">
    <property type="entry name" value="BETA-PINACENE SYNTHASE-RELATED"/>
    <property type="match status" value="1"/>
</dbReference>
<dbReference type="SUPFAM" id="SSF48576">
    <property type="entry name" value="Terpenoid synthases"/>
    <property type="match status" value="1"/>
</dbReference>
<keyword evidence="1 2" id="KW-0456">Lyase</keyword>
<name>A0ABV6TCZ5_9ACTN</name>
<reference evidence="4 6" key="1">
    <citation type="submission" date="2024-09" db="EMBL/GenBank/DDBJ databases">
        <authorList>
            <person name="Sun Q."/>
            <person name="Mori K."/>
        </authorList>
    </citation>
    <scope>NUCLEOTIDE SEQUENCE [LARGE SCALE GENOMIC DNA]</scope>
    <source>
        <strain evidence="4 6">JCM 4557</strain>
    </source>
</reference>
<dbReference type="Pfam" id="PF19086">
    <property type="entry name" value="Terpene_syn_C_2"/>
    <property type="match status" value="1"/>
</dbReference>
<evidence type="ECO:0000256" key="1">
    <source>
        <dbReference type="ARBA" id="ARBA00023239"/>
    </source>
</evidence>
<evidence type="ECO:0000313" key="5">
    <source>
        <dbReference type="EMBL" id="MFC0843683.1"/>
    </source>
</evidence>
<accession>A0ABV6TCZ5</accession>
<dbReference type="InterPro" id="IPR034686">
    <property type="entry name" value="Terpene_cyclase-like_2"/>
</dbReference>
<keyword evidence="6" id="KW-1185">Reference proteome</keyword>
<dbReference type="InterPro" id="IPR008949">
    <property type="entry name" value="Isoprenoid_synthase_dom_sf"/>
</dbReference>
<comment type="cofactor">
    <cofactor evidence="2">
        <name>Mg(2+)</name>
        <dbReference type="ChEBI" id="CHEBI:18420"/>
    </cofactor>
</comment>
<dbReference type="EC" id="4.2.3.-" evidence="2"/>
<organism evidence="4 6">
    <name type="scientific">Streptomyces noboritoensis</name>
    <dbReference type="NCBI Taxonomy" id="67337"/>
    <lineage>
        <taxon>Bacteria</taxon>
        <taxon>Bacillati</taxon>
        <taxon>Actinomycetota</taxon>
        <taxon>Actinomycetes</taxon>
        <taxon>Kitasatosporales</taxon>
        <taxon>Streptomycetaceae</taxon>
        <taxon>Streptomyces</taxon>
    </lineage>
</organism>
<evidence type="ECO:0000313" key="4">
    <source>
        <dbReference type="EMBL" id="MFC0843655.1"/>
    </source>
</evidence>
<comment type="caution">
    <text evidence="4">The sequence shown here is derived from an EMBL/GenBank/DDBJ whole genome shotgun (WGS) entry which is preliminary data.</text>
</comment>
<dbReference type="Gene3D" id="1.10.600.10">
    <property type="entry name" value="Farnesyl Diphosphate Synthase"/>
    <property type="match status" value="1"/>
</dbReference>
<keyword evidence="2" id="KW-0460">Magnesium</keyword>
<comment type="similarity">
    <text evidence="2">Belongs to the terpene synthase family.</text>
</comment>
<evidence type="ECO:0000256" key="2">
    <source>
        <dbReference type="RuleBase" id="RU366034"/>
    </source>
</evidence>
<dbReference type="RefSeq" id="WP_394316045.1">
    <property type="nucleotide sequence ID" value="NZ_JBHMQV010000001.1"/>
</dbReference>
<dbReference type="EMBL" id="JBHMQV010000008">
    <property type="protein sequence ID" value="MFC0843655.1"/>
    <property type="molecule type" value="Genomic_DNA"/>
</dbReference>
<gene>
    <name evidence="3" type="ORF">ACFH04_00075</name>
    <name evidence="4" type="ORF">ACFH04_07920</name>
    <name evidence="5" type="ORF">ACFH04_08105</name>
</gene>
<sequence>MTWWQGRRPGADPGSVEDTEADRLVVPRISFPVPARLHTAADELEERTLAWLRDFEIIRGDAEEAYLRHSTLGRTYAWMIPEGETERVLVATQFCIWATVQDDRYTEELGLGGRTTALASHLLACESIAENPQAAVSGRRPIELAYRDLFTRIEQIATPQQVLRIRKGMLHYSVGAAADAAYTAAGIVPPVAEYRRIRHLIAHLHHHFVLTEVAQDFEMPTALLLDEQVRDLTDLAIQIIGLTNDVLGCPRDVQRRHIANLPMVLAHHHGCSVQEGIDLTAAEVARHTDRFAQLSADLRQRGIAVIDRYVHGLEEQIAGHLAWLHETGRYEIGL</sequence>
<protein>
    <recommendedName>
        <fullName evidence="2">Terpene synthase</fullName>
        <ecNumber evidence="2">4.2.3.-</ecNumber>
    </recommendedName>
</protein>
<evidence type="ECO:0000313" key="3">
    <source>
        <dbReference type="EMBL" id="MFC0842150.1"/>
    </source>
</evidence>
<dbReference type="PANTHER" id="PTHR35201">
    <property type="entry name" value="TERPENE SYNTHASE"/>
    <property type="match status" value="1"/>
</dbReference>
<proteinExistence type="inferred from homology"/>
<dbReference type="EMBL" id="JBHMQV010000001">
    <property type="protein sequence ID" value="MFC0842150.1"/>
    <property type="molecule type" value="Genomic_DNA"/>
</dbReference>